<evidence type="ECO:0000313" key="6">
    <source>
        <dbReference type="Proteomes" id="UP001281410"/>
    </source>
</evidence>
<dbReference type="GO" id="GO:0006952">
    <property type="term" value="P:defense response"/>
    <property type="evidence" value="ECO:0007669"/>
    <property type="project" value="InterPro"/>
</dbReference>
<evidence type="ECO:0000256" key="3">
    <source>
        <dbReference type="SAM" id="MobiDB-lite"/>
    </source>
</evidence>
<dbReference type="InterPro" id="IPR032675">
    <property type="entry name" value="LRR_dom_sf"/>
</dbReference>
<dbReference type="Pfam" id="PF20160">
    <property type="entry name" value="C-JID"/>
    <property type="match status" value="1"/>
</dbReference>
<dbReference type="PANTHER" id="PTHR11017">
    <property type="entry name" value="LEUCINE-RICH REPEAT-CONTAINING PROTEIN"/>
    <property type="match status" value="1"/>
</dbReference>
<dbReference type="Gene3D" id="3.80.10.10">
    <property type="entry name" value="Ribonuclease Inhibitor"/>
    <property type="match status" value="3"/>
</dbReference>
<feature type="domain" description="C-JID" evidence="4">
    <location>
        <begin position="510"/>
        <end position="655"/>
    </location>
</feature>
<dbReference type="PANTHER" id="PTHR11017:SF570">
    <property type="entry name" value="DISEASE RESISTANCE PROTEIN (TIR-NBS CLASS)-RELATED"/>
    <property type="match status" value="1"/>
</dbReference>
<dbReference type="FunFam" id="3.80.10.10:FF:000386">
    <property type="entry name" value="Disease resistance protein RPS4"/>
    <property type="match status" value="1"/>
</dbReference>
<evidence type="ECO:0000256" key="1">
    <source>
        <dbReference type="ARBA" id="ARBA00022614"/>
    </source>
</evidence>
<reference evidence="5" key="1">
    <citation type="journal article" date="2023" name="Plant J.">
        <title>Genome sequences and population genomics provide insights into the demographic history, inbreeding, and mutation load of two 'living fossil' tree species of Dipteronia.</title>
        <authorList>
            <person name="Feng Y."/>
            <person name="Comes H.P."/>
            <person name="Chen J."/>
            <person name="Zhu S."/>
            <person name="Lu R."/>
            <person name="Zhang X."/>
            <person name="Li P."/>
            <person name="Qiu J."/>
            <person name="Olsen K.M."/>
            <person name="Qiu Y."/>
        </authorList>
    </citation>
    <scope>NUCLEOTIDE SEQUENCE</scope>
    <source>
        <strain evidence="5">NBL</strain>
    </source>
</reference>
<organism evidence="5 6">
    <name type="scientific">Dipteronia sinensis</name>
    <dbReference type="NCBI Taxonomy" id="43782"/>
    <lineage>
        <taxon>Eukaryota</taxon>
        <taxon>Viridiplantae</taxon>
        <taxon>Streptophyta</taxon>
        <taxon>Embryophyta</taxon>
        <taxon>Tracheophyta</taxon>
        <taxon>Spermatophyta</taxon>
        <taxon>Magnoliopsida</taxon>
        <taxon>eudicotyledons</taxon>
        <taxon>Gunneridae</taxon>
        <taxon>Pentapetalae</taxon>
        <taxon>rosids</taxon>
        <taxon>malvids</taxon>
        <taxon>Sapindales</taxon>
        <taxon>Sapindaceae</taxon>
        <taxon>Hippocastanoideae</taxon>
        <taxon>Acereae</taxon>
        <taxon>Dipteronia</taxon>
    </lineage>
</organism>
<dbReference type="Pfam" id="PF07725">
    <property type="entry name" value="LRR_3"/>
    <property type="match status" value="1"/>
</dbReference>
<name>A0AAE0ACS9_9ROSI</name>
<dbReference type="AlphaFoldDB" id="A0AAE0ACS9"/>
<evidence type="ECO:0000256" key="2">
    <source>
        <dbReference type="ARBA" id="ARBA00022737"/>
    </source>
</evidence>
<sequence length="722" mass="81299">MHDLLQAMGRQIVHQESIDNPGKRSRLWHHEDIYRVLARNMGTETITGISLDMSKIRSVHVKPDTFAKMPKLRFLKFYSPRQGENNNKVHVFQEFEYVSAELRYLYWHKCPLKSLQSYFHPENLVVLDMPHSSVEQLWNGVQQVPNLKEINLEDSKHLTSFPEMFGAVNLESLNLEGCTSLLEIPPSIECLNKLKVLKLGNCKSLGALPNCIGLESLRQLDLMGCSNVKTLSGIPCNIEILELCGTAIEQLPSSIEYLCRLVTLNLSGCSRLMSLPSSICKLKSLDRFYLWGCSKLDKLPDNLGDLKSLTLLVANETDIRQVPSSIIQLDNLEILSFMGCKGLLLPSLLGLHGLISLDLVDCGLMEIPDSVGQLSSLQSLSLGRNNFESLPTSIINLSNLVSLDVGYCERLQFLPELPWARIYAHNCTSLKALSCLSIVDKRKKTDNIPQEFPCNMALHFISFCFINCLKLDQNLLGDFVDDTLLKIQHGMEECLYKGSNETSSALICYPGSEIPNWFECQSTGSFITMELSPGWFNNKFVGFALCIIVAIREHLQKRNGLVVGCECRLQSEDGRQHVIDGTLWGWPLNGPEHIGSDHLFLGCDYQMYPHDIGVSCYTNVISLHFHLKDTTYYKCVEFCEVIKCGVRLMYVQQPEGSFRSNDEDEFWESTEKLGGSIGASVDDDEFWESMERFSASFDSDDEDDKPHPNNGISLGENSIQGN</sequence>
<feature type="compositionally biased region" description="Polar residues" evidence="3">
    <location>
        <begin position="710"/>
        <end position="722"/>
    </location>
</feature>
<accession>A0AAE0ACS9</accession>
<comment type="caution">
    <text evidence="5">The sequence shown here is derived from an EMBL/GenBank/DDBJ whole genome shotgun (WGS) entry which is preliminary data.</text>
</comment>
<evidence type="ECO:0000259" key="4">
    <source>
        <dbReference type="Pfam" id="PF20160"/>
    </source>
</evidence>
<keyword evidence="6" id="KW-1185">Reference proteome</keyword>
<protein>
    <recommendedName>
        <fullName evidence="4">C-JID domain-containing protein</fullName>
    </recommendedName>
</protein>
<dbReference type="EMBL" id="JANJYJ010000005">
    <property type="protein sequence ID" value="KAK3210912.1"/>
    <property type="molecule type" value="Genomic_DNA"/>
</dbReference>
<dbReference type="InterPro" id="IPR001611">
    <property type="entry name" value="Leu-rich_rpt"/>
</dbReference>
<feature type="region of interest" description="Disordered" evidence="3">
    <location>
        <begin position="696"/>
        <end position="722"/>
    </location>
</feature>
<keyword evidence="2" id="KW-0677">Repeat</keyword>
<proteinExistence type="predicted"/>
<gene>
    <name evidence="5" type="ORF">Dsin_015618</name>
</gene>
<dbReference type="InterPro" id="IPR044974">
    <property type="entry name" value="Disease_R_plants"/>
</dbReference>
<dbReference type="Pfam" id="PF00560">
    <property type="entry name" value="LRR_1"/>
    <property type="match status" value="1"/>
</dbReference>
<keyword evidence="1" id="KW-0433">Leucine-rich repeat</keyword>
<evidence type="ECO:0000313" key="5">
    <source>
        <dbReference type="EMBL" id="KAK3210912.1"/>
    </source>
</evidence>
<dbReference type="InterPro" id="IPR045344">
    <property type="entry name" value="C-JID"/>
</dbReference>
<dbReference type="InterPro" id="IPR011713">
    <property type="entry name" value="Leu-rich_rpt_3"/>
</dbReference>
<dbReference type="Proteomes" id="UP001281410">
    <property type="component" value="Unassembled WGS sequence"/>
</dbReference>
<dbReference type="SUPFAM" id="SSF52058">
    <property type="entry name" value="L domain-like"/>
    <property type="match status" value="1"/>
</dbReference>